<dbReference type="AlphaFoldDB" id="A0A4B0GQ14"/>
<sequence length="67" mass="7779">MAYRDYIEEAIRNLYKKAPNDPSIHTLEEFNQQDVADTVNQLHLENSTLITETTLNYSNTADITFDK</sequence>
<evidence type="ECO:0000313" key="2">
    <source>
        <dbReference type="Proteomes" id="UP000401273"/>
    </source>
</evidence>
<comment type="caution">
    <text evidence="1">The sequence shown here is derived from an EMBL/GenBank/DDBJ whole genome shotgun (WGS) entry which is preliminary data.</text>
</comment>
<accession>A0A4B0GQ14</accession>
<proteinExistence type="predicted"/>
<reference evidence="1 2" key="1">
    <citation type="submission" date="2019-03" db="EMBL/GenBank/DDBJ databases">
        <authorList>
            <person name="Ashton P.M."/>
            <person name="Dallman T."/>
            <person name="Nair S."/>
            <person name="De Pinna E."/>
            <person name="Peters T."/>
            <person name="Grant K."/>
        </authorList>
    </citation>
    <scope>NUCLEOTIDE SEQUENCE [LARGE SCALE GENOMIC DNA]</scope>
    <source>
        <strain evidence="1">RL15000271</strain>
    </source>
</reference>
<dbReference type="EMBL" id="AAARLF010000009">
    <property type="protein sequence ID" value="EAE2898797.1"/>
    <property type="molecule type" value="Genomic_DNA"/>
</dbReference>
<dbReference type="Proteomes" id="UP000401273">
    <property type="component" value="Unassembled WGS sequence"/>
</dbReference>
<gene>
    <name evidence="1" type="ORF">E1W43_12695</name>
</gene>
<organism evidence="1 2">
    <name type="scientific">Listeria monocytogenes</name>
    <dbReference type="NCBI Taxonomy" id="1639"/>
    <lineage>
        <taxon>Bacteria</taxon>
        <taxon>Bacillati</taxon>
        <taxon>Bacillota</taxon>
        <taxon>Bacilli</taxon>
        <taxon>Bacillales</taxon>
        <taxon>Listeriaceae</taxon>
        <taxon>Listeria</taxon>
    </lineage>
</organism>
<name>A0A4B0GQ14_LISMN</name>
<dbReference type="RefSeq" id="WP_070778754.1">
    <property type="nucleotide sequence ID" value="NZ_MJOR01000020.1"/>
</dbReference>
<evidence type="ECO:0000313" key="1">
    <source>
        <dbReference type="EMBL" id="EAE2898797.1"/>
    </source>
</evidence>
<protein>
    <submittedName>
        <fullName evidence="1">Uncharacterized protein</fullName>
    </submittedName>
</protein>